<comment type="caution">
    <text evidence="1">The sequence shown here is derived from an EMBL/GenBank/DDBJ whole genome shotgun (WGS) entry which is preliminary data.</text>
</comment>
<evidence type="ECO:0000313" key="1">
    <source>
        <dbReference type="EMBL" id="GAA3055106.1"/>
    </source>
</evidence>
<sequence>MATTYLHNVVTLDGFIAKEDDDVGAMHDWYFSGDHSLQDDESHADAHGGVPFRVFAASAEYVRGMWDRQAVGVIGRHLFDITNGWEGHAPASDHVVVVSHRPKPDGWHSEAPFHFVGSVQDGVALAQELAGEGEIGIASGNMGGQALELGLVDYVAMDLVPVIFGRGKPFFGSFSDGPLLLEDPDVVIAGEGVLHLRYPVRGRAQAARG</sequence>
<proteinExistence type="predicted"/>
<name>A0ABP6LVF4_9MICC</name>
<dbReference type="Proteomes" id="UP001500236">
    <property type="component" value="Unassembled WGS sequence"/>
</dbReference>
<dbReference type="SUPFAM" id="SSF53597">
    <property type="entry name" value="Dihydrofolate reductase-like"/>
    <property type="match status" value="1"/>
</dbReference>
<dbReference type="RefSeq" id="WP_344684954.1">
    <property type="nucleotide sequence ID" value="NZ_BAAAVT010000003.1"/>
</dbReference>
<accession>A0ABP6LVF4</accession>
<dbReference type="Gene3D" id="3.40.430.10">
    <property type="entry name" value="Dihydrofolate Reductase, subunit A"/>
    <property type="match status" value="1"/>
</dbReference>
<reference evidence="2" key="1">
    <citation type="journal article" date="2019" name="Int. J. Syst. Evol. Microbiol.">
        <title>The Global Catalogue of Microorganisms (GCM) 10K type strain sequencing project: providing services to taxonomists for standard genome sequencing and annotation.</title>
        <authorList>
            <consortium name="The Broad Institute Genomics Platform"/>
            <consortium name="The Broad Institute Genome Sequencing Center for Infectious Disease"/>
            <person name="Wu L."/>
            <person name="Ma J."/>
        </authorList>
    </citation>
    <scope>NUCLEOTIDE SEQUENCE [LARGE SCALE GENOMIC DNA]</scope>
    <source>
        <strain evidence="2">JCM 14309</strain>
    </source>
</reference>
<organism evidence="1 2">
    <name type="scientific">Nesterenkonia aethiopica</name>
    <dbReference type="NCBI Taxonomy" id="269144"/>
    <lineage>
        <taxon>Bacteria</taxon>
        <taxon>Bacillati</taxon>
        <taxon>Actinomycetota</taxon>
        <taxon>Actinomycetes</taxon>
        <taxon>Micrococcales</taxon>
        <taxon>Micrococcaceae</taxon>
        <taxon>Nesterenkonia</taxon>
    </lineage>
</organism>
<protein>
    <submittedName>
        <fullName evidence="1">Dihydrofolate reductase family protein</fullName>
    </submittedName>
</protein>
<dbReference type="InterPro" id="IPR024072">
    <property type="entry name" value="DHFR-like_dom_sf"/>
</dbReference>
<keyword evidence="2" id="KW-1185">Reference proteome</keyword>
<dbReference type="EMBL" id="BAAAVT010000003">
    <property type="protein sequence ID" value="GAA3055106.1"/>
    <property type="molecule type" value="Genomic_DNA"/>
</dbReference>
<evidence type="ECO:0000313" key="2">
    <source>
        <dbReference type="Proteomes" id="UP001500236"/>
    </source>
</evidence>
<gene>
    <name evidence="1" type="ORF">GCM10010529_06460</name>
</gene>